<name>A0AAV7FML3_DENCH</name>
<comment type="caution">
    <text evidence="2">The sequence shown here is derived from an EMBL/GenBank/DDBJ whole genome shotgun (WGS) entry which is preliminary data.</text>
</comment>
<reference evidence="2 3" key="1">
    <citation type="journal article" date="2021" name="Hortic Res">
        <title>Chromosome-scale assembly of the Dendrobium chrysotoxum genome enhances the understanding of orchid evolution.</title>
        <authorList>
            <person name="Zhang Y."/>
            <person name="Zhang G.Q."/>
            <person name="Zhang D."/>
            <person name="Liu X.D."/>
            <person name="Xu X.Y."/>
            <person name="Sun W.H."/>
            <person name="Yu X."/>
            <person name="Zhu X."/>
            <person name="Wang Z.W."/>
            <person name="Zhao X."/>
            <person name="Zhong W.Y."/>
            <person name="Chen H."/>
            <person name="Yin W.L."/>
            <person name="Huang T."/>
            <person name="Niu S.C."/>
            <person name="Liu Z.J."/>
        </authorList>
    </citation>
    <scope>NUCLEOTIDE SEQUENCE [LARGE SCALE GENOMIC DNA]</scope>
    <source>
        <strain evidence="2">Lindl</strain>
    </source>
</reference>
<evidence type="ECO:0000313" key="2">
    <source>
        <dbReference type="EMBL" id="KAH0450824.1"/>
    </source>
</evidence>
<organism evidence="2 3">
    <name type="scientific">Dendrobium chrysotoxum</name>
    <name type="common">Orchid</name>
    <dbReference type="NCBI Taxonomy" id="161865"/>
    <lineage>
        <taxon>Eukaryota</taxon>
        <taxon>Viridiplantae</taxon>
        <taxon>Streptophyta</taxon>
        <taxon>Embryophyta</taxon>
        <taxon>Tracheophyta</taxon>
        <taxon>Spermatophyta</taxon>
        <taxon>Magnoliopsida</taxon>
        <taxon>Liliopsida</taxon>
        <taxon>Asparagales</taxon>
        <taxon>Orchidaceae</taxon>
        <taxon>Epidendroideae</taxon>
        <taxon>Malaxideae</taxon>
        <taxon>Dendrobiinae</taxon>
        <taxon>Dendrobium</taxon>
    </lineage>
</organism>
<dbReference type="EMBL" id="JAGFBR010000018">
    <property type="protein sequence ID" value="KAH0450824.1"/>
    <property type="molecule type" value="Genomic_DNA"/>
</dbReference>
<dbReference type="Proteomes" id="UP000775213">
    <property type="component" value="Unassembled WGS sequence"/>
</dbReference>
<dbReference type="AlphaFoldDB" id="A0AAV7FML3"/>
<keyword evidence="1" id="KW-0812">Transmembrane</keyword>
<keyword evidence="1" id="KW-0472">Membrane</keyword>
<accession>A0AAV7FML3</accession>
<gene>
    <name evidence="2" type="ORF">IEQ34_021516</name>
</gene>
<keyword evidence="1" id="KW-1133">Transmembrane helix</keyword>
<evidence type="ECO:0000313" key="3">
    <source>
        <dbReference type="Proteomes" id="UP000775213"/>
    </source>
</evidence>
<proteinExistence type="predicted"/>
<keyword evidence="3" id="KW-1185">Reference proteome</keyword>
<protein>
    <submittedName>
        <fullName evidence="2">Uncharacterized protein</fullName>
    </submittedName>
</protein>
<sequence>MTSYVVGFDCEAGFDASWYSMLFFFFPINAICIPSKKKREKCSLATFVLDGEVERWWRGQHQDKFGGVPSI</sequence>
<evidence type="ECO:0000256" key="1">
    <source>
        <dbReference type="SAM" id="Phobius"/>
    </source>
</evidence>
<feature type="transmembrane region" description="Helical" evidence="1">
    <location>
        <begin position="16"/>
        <end position="33"/>
    </location>
</feature>